<dbReference type="Pfam" id="PF03328">
    <property type="entry name" value="HpcH_HpaI"/>
    <property type="match status" value="1"/>
</dbReference>
<dbReference type="EC" id="4.1.2.52" evidence="5"/>
<dbReference type="Gene3D" id="3.20.20.60">
    <property type="entry name" value="Phosphoenolpyruvate-binding domains"/>
    <property type="match status" value="1"/>
</dbReference>
<dbReference type="GO" id="GO:0016832">
    <property type="term" value="F:aldehyde-lyase activity"/>
    <property type="evidence" value="ECO:0007669"/>
    <property type="project" value="TreeGrafter"/>
</dbReference>
<dbReference type="RefSeq" id="WP_145099328.1">
    <property type="nucleotide sequence ID" value="NZ_CP036274.1"/>
</dbReference>
<dbReference type="InterPro" id="IPR015813">
    <property type="entry name" value="Pyrv/PenolPyrv_kinase-like_dom"/>
</dbReference>
<dbReference type="OrthoDB" id="86160at2"/>
<keyword evidence="3 5" id="KW-0456">Lyase</keyword>
<name>A0A517YND3_9BACT</name>
<evidence type="ECO:0000256" key="2">
    <source>
        <dbReference type="ARBA" id="ARBA00022723"/>
    </source>
</evidence>
<sequence length="263" mass="28757">MRKSTIKAKLKQNQPVLLTTMHFGDASVFEMASLMGWDGLWLDLEHHGHSVETAAHLARASRVGASDIMIRPAKGEFMRMGRILEIGATGIMYPRCDNAEEAKQVVRWSKFAPMGERGIDSGNCDNPYCMMPLGEYIKAANDETFIVIQIEDPKALVHAEAMAAVDGVDILFLGPGDFSILAGIPGQFDHPKIKDAMQQVAAAAKKAGKHWGMPIFSVEHAKEVLALGGRFLCHGADLLMVKNGLEDIAKKFAPLGVTFDRRV</sequence>
<organism evidence="5 6">
    <name type="scientific">Anatilimnocola aggregata</name>
    <dbReference type="NCBI Taxonomy" id="2528021"/>
    <lineage>
        <taxon>Bacteria</taxon>
        <taxon>Pseudomonadati</taxon>
        <taxon>Planctomycetota</taxon>
        <taxon>Planctomycetia</taxon>
        <taxon>Pirellulales</taxon>
        <taxon>Pirellulaceae</taxon>
        <taxon>Anatilimnocola</taxon>
    </lineage>
</organism>
<dbReference type="PANTHER" id="PTHR30502">
    <property type="entry name" value="2-KETO-3-DEOXY-L-RHAMNONATE ALDOLASE"/>
    <property type="match status" value="1"/>
</dbReference>
<proteinExistence type="inferred from homology"/>
<dbReference type="EMBL" id="CP036274">
    <property type="protein sequence ID" value="QDU31728.1"/>
    <property type="molecule type" value="Genomic_DNA"/>
</dbReference>
<dbReference type="SUPFAM" id="SSF51621">
    <property type="entry name" value="Phosphoenolpyruvate/pyruvate domain"/>
    <property type="match status" value="1"/>
</dbReference>
<dbReference type="KEGG" id="aagg:ETAA8_68880"/>
<protein>
    <submittedName>
        <fullName evidence="5">4-hydroxy-2-oxo-heptane-1,7-dioate aldolase</fullName>
        <ecNumber evidence="5">4.1.2.52</ecNumber>
    </submittedName>
</protein>
<dbReference type="InterPro" id="IPR005000">
    <property type="entry name" value="Aldolase/citrate-lyase_domain"/>
</dbReference>
<dbReference type="PANTHER" id="PTHR30502:SF0">
    <property type="entry name" value="PHOSPHOENOLPYRUVATE CARBOXYLASE FAMILY PROTEIN"/>
    <property type="match status" value="1"/>
</dbReference>
<accession>A0A517YND3</accession>
<keyword evidence="2" id="KW-0479">Metal-binding</keyword>
<dbReference type="AlphaFoldDB" id="A0A517YND3"/>
<evidence type="ECO:0000259" key="4">
    <source>
        <dbReference type="Pfam" id="PF03328"/>
    </source>
</evidence>
<dbReference type="GO" id="GO:0005737">
    <property type="term" value="C:cytoplasm"/>
    <property type="evidence" value="ECO:0007669"/>
    <property type="project" value="TreeGrafter"/>
</dbReference>
<dbReference type="Proteomes" id="UP000315017">
    <property type="component" value="Chromosome"/>
</dbReference>
<comment type="similarity">
    <text evidence="1">Belongs to the HpcH/HpaI aldolase family.</text>
</comment>
<evidence type="ECO:0000256" key="1">
    <source>
        <dbReference type="ARBA" id="ARBA00005568"/>
    </source>
</evidence>
<keyword evidence="6" id="KW-1185">Reference proteome</keyword>
<reference evidence="5 6" key="1">
    <citation type="submission" date="2019-02" db="EMBL/GenBank/DDBJ databases">
        <title>Deep-cultivation of Planctomycetes and their phenomic and genomic characterization uncovers novel biology.</title>
        <authorList>
            <person name="Wiegand S."/>
            <person name="Jogler M."/>
            <person name="Boedeker C."/>
            <person name="Pinto D."/>
            <person name="Vollmers J."/>
            <person name="Rivas-Marin E."/>
            <person name="Kohn T."/>
            <person name="Peeters S.H."/>
            <person name="Heuer A."/>
            <person name="Rast P."/>
            <person name="Oberbeckmann S."/>
            <person name="Bunk B."/>
            <person name="Jeske O."/>
            <person name="Meyerdierks A."/>
            <person name="Storesund J.E."/>
            <person name="Kallscheuer N."/>
            <person name="Luecker S."/>
            <person name="Lage O.M."/>
            <person name="Pohl T."/>
            <person name="Merkel B.J."/>
            <person name="Hornburger P."/>
            <person name="Mueller R.-W."/>
            <person name="Bruemmer F."/>
            <person name="Labrenz M."/>
            <person name="Spormann A.M."/>
            <person name="Op den Camp H."/>
            <person name="Overmann J."/>
            <person name="Amann R."/>
            <person name="Jetten M.S.M."/>
            <person name="Mascher T."/>
            <person name="Medema M.H."/>
            <person name="Devos D.P."/>
            <person name="Kaster A.-K."/>
            <person name="Ovreas L."/>
            <person name="Rohde M."/>
            <person name="Galperin M.Y."/>
            <person name="Jogler C."/>
        </authorList>
    </citation>
    <scope>NUCLEOTIDE SEQUENCE [LARGE SCALE GENOMIC DNA]</scope>
    <source>
        <strain evidence="5 6">ETA_A8</strain>
    </source>
</reference>
<dbReference type="GO" id="GO:0046872">
    <property type="term" value="F:metal ion binding"/>
    <property type="evidence" value="ECO:0007669"/>
    <property type="project" value="UniProtKB-KW"/>
</dbReference>
<dbReference type="InterPro" id="IPR040442">
    <property type="entry name" value="Pyrv_kinase-like_dom_sf"/>
</dbReference>
<evidence type="ECO:0000313" key="5">
    <source>
        <dbReference type="EMBL" id="QDU31728.1"/>
    </source>
</evidence>
<feature type="domain" description="HpcH/HpaI aldolase/citrate lyase" evidence="4">
    <location>
        <begin position="26"/>
        <end position="240"/>
    </location>
</feature>
<evidence type="ECO:0000313" key="6">
    <source>
        <dbReference type="Proteomes" id="UP000315017"/>
    </source>
</evidence>
<dbReference type="InterPro" id="IPR050251">
    <property type="entry name" value="HpcH-HpaI_aldolase"/>
</dbReference>
<gene>
    <name evidence="5" type="primary">hpcH</name>
    <name evidence="5" type="ORF">ETAA8_68880</name>
</gene>
<evidence type="ECO:0000256" key="3">
    <source>
        <dbReference type="ARBA" id="ARBA00023239"/>
    </source>
</evidence>